<accession>A0ABT6LHG9</accession>
<dbReference type="InterPro" id="IPR037523">
    <property type="entry name" value="VOC_core"/>
</dbReference>
<reference evidence="2 3" key="1">
    <citation type="submission" date="2023-04" db="EMBL/GenBank/DDBJ databases">
        <title>Forest soil microbial communities from Buena Vista Peninsula, Colon Province, Panama.</title>
        <authorList>
            <person name="Bouskill N."/>
        </authorList>
    </citation>
    <scope>NUCLEOTIDE SEQUENCE [LARGE SCALE GENOMIC DNA]</scope>
    <source>
        <strain evidence="2 3">GGS1</strain>
    </source>
</reference>
<gene>
    <name evidence="2" type="ORF">M2283_002097</name>
</gene>
<evidence type="ECO:0000259" key="1">
    <source>
        <dbReference type="PROSITE" id="PS51819"/>
    </source>
</evidence>
<keyword evidence="3" id="KW-1185">Reference proteome</keyword>
<proteinExistence type="predicted"/>
<dbReference type="InterPro" id="IPR029068">
    <property type="entry name" value="Glyas_Bleomycin-R_OHBP_Dase"/>
</dbReference>
<dbReference type="InterPro" id="IPR004360">
    <property type="entry name" value="Glyas_Fos-R_dOase_dom"/>
</dbReference>
<comment type="caution">
    <text evidence="2">The sequence shown here is derived from an EMBL/GenBank/DDBJ whole genome shotgun (WGS) entry which is preliminary data.</text>
</comment>
<organism evidence="2 3">
    <name type="scientific">Streptomyces pseudovenezuelae</name>
    <dbReference type="NCBI Taxonomy" id="67350"/>
    <lineage>
        <taxon>Bacteria</taxon>
        <taxon>Bacillati</taxon>
        <taxon>Actinomycetota</taxon>
        <taxon>Actinomycetes</taxon>
        <taxon>Kitasatosporales</taxon>
        <taxon>Streptomycetaceae</taxon>
        <taxon>Streptomyces</taxon>
        <taxon>Streptomyces aurantiacus group</taxon>
    </lineage>
</organism>
<dbReference type="Pfam" id="PF00903">
    <property type="entry name" value="Glyoxalase"/>
    <property type="match status" value="1"/>
</dbReference>
<feature type="domain" description="VOC" evidence="1">
    <location>
        <begin position="15"/>
        <end position="143"/>
    </location>
</feature>
<dbReference type="RefSeq" id="WP_432423046.1">
    <property type="nucleotide sequence ID" value="NZ_JARXVH010000003.1"/>
</dbReference>
<name>A0ABT6LHG9_9ACTN</name>
<evidence type="ECO:0000313" key="3">
    <source>
        <dbReference type="Proteomes" id="UP001160499"/>
    </source>
</evidence>
<sequence>MSGRMNANGKHTLAGARVATRLPAQDLERARRFYSEVLGLDPVDERPGGLLYRSEGADFVLFRSAGASSGIFTQMAFEVDDIEAVVAELRGRGVVFEEVDLPGFRTEGGIADIEGNYPSKGARGERGAWFRDSEGNLLGVGQLVF</sequence>
<dbReference type="EMBL" id="JARXVH010000003">
    <property type="protein sequence ID" value="MDH6214814.1"/>
    <property type="molecule type" value="Genomic_DNA"/>
</dbReference>
<dbReference type="SUPFAM" id="SSF54593">
    <property type="entry name" value="Glyoxalase/Bleomycin resistance protein/Dihydroxybiphenyl dioxygenase"/>
    <property type="match status" value="1"/>
</dbReference>
<protein>
    <submittedName>
        <fullName evidence="2">Catechol 2,3-dioxygenase-like lactoylglutathione lyase family enzyme</fullName>
    </submittedName>
</protein>
<dbReference type="Gene3D" id="3.10.180.10">
    <property type="entry name" value="2,3-Dihydroxybiphenyl 1,2-Dioxygenase, domain 1"/>
    <property type="match status" value="1"/>
</dbReference>
<dbReference type="Proteomes" id="UP001160499">
    <property type="component" value="Unassembled WGS sequence"/>
</dbReference>
<dbReference type="PROSITE" id="PS51819">
    <property type="entry name" value="VOC"/>
    <property type="match status" value="1"/>
</dbReference>
<evidence type="ECO:0000313" key="2">
    <source>
        <dbReference type="EMBL" id="MDH6214814.1"/>
    </source>
</evidence>